<dbReference type="InterPro" id="IPR056223">
    <property type="entry name" value="PH_24"/>
</dbReference>
<dbReference type="Proteomes" id="UP001562354">
    <property type="component" value="Unassembled WGS sequence"/>
</dbReference>
<sequence>MPPGPANAVKTGRRAESSAKEAKVDIGKQLGQFDTPNVRHRVRQWQAEGGGVAQAQNEIVVEYDDDEDDRAQKHESGTSRKSTPKVDKDAGTDREDYARRRSPTKSPRPLPRARAKTGLDDGRGGWVRPKVKPNKELEEEIKFAGAPKKRVISDGHWRKDRSSPKPKDTTESKPYTINRTVVYTENDPKKPRRPLYDDGIRVRSMPLKHVSGNRSSPDLIKRHSPRTPDSSRPVSRGASDRPHHSGPDRDSDHSAGHTKRKDSRRVPSPSERSSAVGQESSIAPDDSISKRHGQAPKAVEKSPRNKTPELKKSHSKKQSDPFIDAPVKAPLATPPKVHGNRIEAWLSATPEGPPSEADDASETASVSRKSVKSSREREDRKPPVPLHTDDGAHASSATSSVAATELDLSDRTFNKHTPGANLKRQFPSTGKRLSTIASVETLQTRAQSPALSEVSEQLTIVPEHGRGPTSGSGLKRRLTKHEDLMSVLSMPRAEPKNAMSHRTSSRMRREKITPKDLWNELSVDEAKYQRELRTLVDGVIPVLLSCVLSKADSPLAAGLFGRSAPSEATVTKPIVDMGIALERLKAHHKRIPAKEETSLYTWAQGATRIYTDYLKAWRLGFQDVVVNLAPASKNDKPGWDDGLLKNEEGDLVNTDGDRVDVAFLLKRPLVRLKYLAKTFKGFNHVLPSPTANTLADRYQQLVIEARKRSNEERARLEDEAAASIDPKRARDPRNLAPLAGVSIDPTRCVHARDYFDVELRHSSGQQLDCKIEMILRDDAPDRGDGGDILICEVSDTGRWLLFPPTRLDLVSARSGSRSGDLVVMIRGVQSDGREWQELLSLHANEDDAAPEWIQMLGMEPVPPSLKRGPSFLSTPARPSSSHSTPSKVDSGLGKSRPPSIKEIEVPIGEVAGSTSKTWEDNASHVSLDNTEEASPLRQSGTVHRKPIPPSKSGGDKPAGPSKSPLRELFTSIDNALSDSAAAPRLSTSLGLKRSKAKKYRQSPLSPPGSPPLSEASSSSYMDVPQPLRTTRPTHSRTHSEATYMSGDTTSTGSRKKSYTVWLPPSTAASDESESDGGDADELLQTPVRPLSHRRTSSVPSMDLPSSPKVRSPSATSQDPTKPGEEIDEPSSAPAKLQKRKKSVSIEAPVTKPKPLSPTPPPAKHKLFSIPSFTPAFLKRHRRSSSPLKHQYEPSIISGSSSDSMYSDEDDSDDSITSESSDESDGAEELKPPALDPIGEFERQTPPSSEPSLPNNTLSPSQSASQAPYRTVPQQAGGASRAVATIFSWSDRGAWENLHPQECNIVVTPGLIEAFDIDTTPPTTSDGSEVTSPSSQGHQPLVAFELTPLVPLRRGTALDISIRSPPTEKSLIRSSNNVMFRSRSAEECEQLYSMINMARINNPTYIALQNARGPFNENTWAAAMERRNSNRTTKNSWWGLPSRKSSTYRSKSSRPQSVNTDSSVGTMNSAFSALRRFSGSNGIFDIAKSKITSKDGSLATSESLSSGSSTPIVMDPSQGTPLGITNAKIRLHFRETQNKWRDMGSARMTIMLPPRPSPNAPASPRTTGLEKRILIQGKTHGETLLDVTLGESCFERVARTGIAVSVWEDNMGPNGEVGHAAAVGGVMSSKPKIYMIQMKSERDCTYTFGMVGKFRY</sequence>
<feature type="compositionally biased region" description="Low complexity" evidence="1">
    <location>
        <begin position="1495"/>
        <end position="1509"/>
    </location>
</feature>
<name>A0ABR3P945_9PEZI</name>
<dbReference type="Pfam" id="PF24340">
    <property type="entry name" value="DH_2"/>
    <property type="match status" value="1"/>
</dbReference>
<feature type="compositionally biased region" description="Basic and acidic residues" evidence="1">
    <location>
        <begin position="151"/>
        <end position="171"/>
    </location>
</feature>
<feature type="compositionally biased region" description="Basic and acidic residues" evidence="1">
    <location>
        <begin position="186"/>
        <end position="201"/>
    </location>
</feature>
<evidence type="ECO:0000259" key="2">
    <source>
        <dbReference type="Pfam" id="PF24340"/>
    </source>
</evidence>
<feature type="compositionally biased region" description="Basic and acidic residues" evidence="1">
    <location>
        <begin position="238"/>
        <end position="255"/>
    </location>
</feature>
<reference evidence="5 6" key="1">
    <citation type="submission" date="2024-07" db="EMBL/GenBank/DDBJ databases">
        <title>Draft sequence of the Neodothiora populina.</title>
        <authorList>
            <person name="Drown D.D."/>
            <person name="Schuette U.S."/>
            <person name="Buechlein A.B."/>
            <person name="Rusch D.R."/>
            <person name="Winton L.W."/>
            <person name="Adams G.A."/>
        </authorList>
    </citation>
    <scope>NUCLEOTIDE SEQUENCE [LARGE SCALE GENOMIC DNA]</scope>
    <source>
        <strain evidence="5 6">CPC 39397</strain>
    </source>
</reference>
<dbReference type="Pfam" id="PF24344">
    <property type="entry name" value="PH_23"/>
    <property type="match status" value="1"/>
</dbReference>
<feature type="domain" description="PH" evidence="4">
    <location>
        <begin position="1273"/>
        <end position="1412"/>
    </location>
</feature>
<feature type="compositionally biased region" description="Acidic residues" evidence="1">
    <location>
        <begin position="1070"/>
        <end position="1081"/>
    </location>
</feature>
<protein>
    <recommendedName>
        <fullName evidence="7">SRm160/300 splicing coactivator</fullName>
    </recommendedName>
</protein>
<comment type="caution">
    <text evidence="5">The sequence shown here is derived from an EMBL/GenBank/DDBJ whole genome shotgun (WGS) entry which is preliminary data.</text>
</comment>
<feature type="compositionally biased region" description="Acidic residues" evidence="1">
    <location>
        <begin position="1205"/>
        <end position="1226"/>
    </location>
</feature>
<feature type="region of interest" description="Disordered" evidence="1">
    <location>
        <begin position="859"/>
        <end position="1276"/>
    </location>
</feature>
<feature type="domain" description="PH" evidence="3">
    <location>
        <begin position="722"/>
        <end position="863"/>
    </location>
</feature>
<feature type="compositionally biased region" description="Polar residues" evidence="1">
    <location>
        <begin position="1040"/>
        <end position="1052"/>
    </location>
</feature>
<feature type="compositionally biased region" description="Low complexity" evidence="1">
    <location>
        <begin position="1440"/>
        <end position="1456"/>
    </location>
</feature>
<feature type="compositionally biased region" description="Polar residues" evidence="1">
    <location>
        <begin position="871"/>
        <end position="887"/>
    </location>
</feature>
<feature type="compositionally biased region" description="Polar residues" evidence="1">
    <location>
        <begin position="172"/>
        <end position="183"/>
    </location>
</feature>
<evidence type="ECO:0000259" key="3">
    <source>
        <dbReference type="Pfam" id="PF24344"/>
    </source>
</evidence>
<evidence type="ECO:0008006" key="7">
    <source>
        <dbReference type="Google" id="ProtNLM"/>
    </source>
</evidence>
<feature type="compositionally biased region" description="Low complexity" evidence="1">
    <location>
        <begin position="394"/>
        <end position="404"/>
    </location>
</feature>
<proteinExistence type="predicted"/>
<feature type="compositionally biased region" description="Basic and acidic residues" evidence="1">
    <location>
        <begin position="70"/>
        <end position="99"/>
    </location>
</feature>
<dbReference type="Pfam" id="PF24345">
    <property type="entry name" value="PH_24"/>
    <property type="match status" value="1"/>
</dbReference>
<dbReference type="InterPro" id="IPR056222">
    <property type="entry name" value="PH_23"/>
</dbReference>
<organism evidence="5 6">
    <name type="scientific">Neodothiora populina</name>
    <dbReference type="NCBI Taxonomy" id="2781224"/>
    <lineage>
        <taxon>Eukaryota</taxon>
        <taxon>Fungi</taxon>
        <taxon>Dikarya</taxon>
        <taxon>Ascomycota</taxon>
        <taxon>Pezizomycotina</taxon>
        <taxon>Dothideomycetes</taxon>
        <taxon>Dothideomycetidae</taxon>
        <taxon>Dothideales</taxon>
        <taxon>Dothioraceae</taxon>
        <taxon>Neodothiora</taxon>
    </lineage>
</organism>
<evidence type="ECO:0000259" key="4">
    <source>
        <dbReference type="Pfam" id="PF24345"/>
    </source>
</evidence>
<dbReference type="RefSeq" id="XP_069198959.1">
    <property type="nucleotide sequence ID" value="XM_069342459.1"/>
</dbReference>
<feature type="compositionally biased region" description="Basic and acidic residues" evidence="1">
    <location>
        <begin position="298"/>
        <end position="312"/>
    </location>
</feature>
<gene>
    <name evidence="5" type="ORF">AAFC00_003046</name>
</gene>
<feature type="region of interest" description="Disordered" evidence="1">
    <location>
        <begin position="1494"/>
        <end position="1519"/>
    </location>
</feature>
<feature type="compositionally biased region" description="Low complexity" evidence="1">
    <location>
        <begin position="1194"/>
        <end position="1204"/>
    </location>
</feature>
<dbReference type="GeneID" id="95976748"/>
<feature type="domain" description="DBL homology" evidence="2">
    <location>
        <begin position="510"/>
        <end position="709"/>
    </location>
</feature>
<dbReference type="InterPro" id="IPR056416">
    <property type="entry name" value="DH_2_fung"/>
</dbReference>
<feature type="compositionally biased region" description="Basic and acidic residues" evidence="1">
    <location>
        <begin position="133"/>
        <end position="142"/>
    </location>
</feature>
<dbReference type="EMBL" id="JBFMKM010000012">
    <property type="protein sequence ID" value="KAL1302683.1"/>
    <property type="molecule type" value="Genomic_DNA"/>
</dbReference>
<keyword evidence="6" id="KW-1185">Reference proteome</keyword>
<evidence type="ECO:0000313" key="6">
    <source>
        <dbReference type="Proteomes" id="UP001562354"/>
    </source>
</evidence>
<accession>A0ABR3P945</accession>
<feature type="compositionally biased region" description="Basic and acidic residues" evidence="1">
    <location>
        <begin position="373"/>
        <end position="392"/>
    </location>
</feature>
<feature type="compositionally biased region" description="Polar residues" evidence="1">
    <location>
        <begin position="1244"/>
        <end position="1273"/>
    </location>
</feature>
<feature type="compositionally biased region" description="Basic and acidic residues" evidence="1">
    <location>
        <begin position="13"/>
        <end position="26"/>
    </location>
</feature>
<feature type="region of interest" description="Disordered" evidence="1">
    <location>
        <begin position="1"/>
        <end position="431"/>
    </location>
</feature>
<evidence type="ECO:0000256" key="1">
    <source>
        <dbReference type="SAM" id="MobiDB-lite"/>
    </source>
</evidence>
<evidence type="ECO:0000313" key="5">
    <source>
        <dbReference type="EMBL" id="KAL1302683.1"/>
    </source>
</evidence>
<feature type="region of interest" description="Disordered" evidence="1">
    <location>
        <begin position="1426"/>
        <end position="1464"/>
    </location>
</feature>